<keyword evidence="1" id="KW-0732">Signal</keyword>
<evidence type="ECO:0000256" key="1">
    <source>
        <dbReference type="SAM" id="SignalP"/>
    </source>
</evidence>
<dbReference type="Proteomes" id="UP000560658">
    <property type="component" value="Unassembled WGS sequence"/>
</dbReference>
<reference evidence="2" key="1">
    <citation type="submission" date="2020-08" db="EMBL/GenBank/DDBJ databases">
        <title>Genomic Encyclopedia of Type Strains, Phase IV (KMG-IV): sequencing the most valuable type-strain genomes for metagenomic binning, comparative biology and taxonomic classification.</title>
        <authorList>
            <person name="Goeker M."/>
        </authorList>
    </citation>
    <scope>NUCLEOTIDE SEQUENCE [LARGE SCALE GENOMIC DNA]</scope>
    <source>
        <strain evidence="2">DSM 105720</strain>
    </source>
</reference>
<evidence type="ECO:0000313" key="2">
    <source>
        <dbReference type="EMBL" id="MBB4044368.1"/>
    </source>
</evidence>
<keyword evidence="3" id="KW-1185">Reference proteome</keyword>
<feature type="chain" id="PRO_5032947078" description="SusD-like N-terminal domain-containing protein" evidence="1">
    <location>
        <begin position="26"/>
        <end position="503"/>
    </location>
</feature>
<name>A0A840D1U1_9BACE</name>
<dbReference type="PROSITE" id="PS51257">
    <property type="entry name" value="PROKAR_LIPOPROTEIN"/>
    <property type="match status" value="1"/>
</dbReference>
<dbReference type="Gene3D" id="2.20.20.130">
    <property type="match status" value="1"/>
</dbReference>
<protein>
    <recommendedName>
        <fullName evidence="4">SusD-like N-terminal domain-containing protein</fullName>
    </recommendedName>
</protein>
<accession>A0A840D1U1</accession>
<dbReference type="Gene3D" id="1.25.40.900">
    <property type="match status" value="1"/>
</dbReference>
<evidence type="ECO:0008006" key="4">
    <source>
        <dbReference type="Google" id="ProtNLM"/>
    </source>
</evidence>
<dbReference type="SUPFAM" id="SSF48452">
    <property type="entry name" value="TPR-like"/>
    <property type="match status" value="1"/>
</dbReference>
<dbReference type="EMBL" id="JACIER010000008">
    <property type="protein sequence ID" value="MBB4044368.1"/>
    <property type="molecule type" value="Genomic_DNA"/>
</dbReference>
<dbReference type="InterPro" id="IPR011990">
    <property type="entry name" value="TPR-like_helical_dom_sf"/>
</dbReference>
<comment type="caution">
    <text evidence="2">The sequence shown here is derived from an EMBL/GenBank/DDBJ whole genome shotgun (WGS) entry which is preliminary data.</text>
</comment>
<sequence>MHRKRIYIWMSVLLAFGLSSCNDWLDVRPETEQREDQQFATYKGFQNALTGCYMSLAGQDVYGKALTMSHIESLSSFWYFTLLPTSEERLADYYLMAHDYKNDYAKSAIKLMYAGLFNAIVQANLIIKHGNENKSVFPNESTRSVIVGEAYAIRACCQLDILRLFGELPQGATIHVELPYSETTSFDEMPAYYSLAAYVKKLESDLTNAESLLKDNDPVFSYTFSALNTPTRKILDDDYFYYRQSRLNYWAVKALQARMSLYLGEKEKAYHLAMEIIDGTGADGSPVMTLSGHADIVNKGYKACPNECLWYLSKYNVKTVAKDLVGGADVQVNLNYLYTTKERLDKMFEGEATDSHNRYRYVWNKNVRSQYSEICAAILKYYYADDVENQMLYHQIIPMLRMSEVYLIAIETTSSLTEANQLYKTYMLDRDVVLTDDAFLSLDAVKEKLPSEYRREFFAEGQMFYAYKRTQTLNMLWGAAPMAEKDYILPLPETEFNPTNLNQ</sequence>
<proteinExistence type="predicted"/>
<dbReference type="RefSeq" id="WP_183208586.1">
    <property type="nucleotide sequence ID" value="NZ_JACIER010000008.1"/>
</dbReference>
<dbReference type="GO" id="GO:0009279">
    <property type="term" value="C:cell outer membrane"/>
    <property type="evidence" value="ECO:0007669"/>
    <property type="project" value="UniProtKB-SubCell"/>
</dbReference>
<feature type="signal peptide" evidence="1">
    <location>
        <begin position="1"/>
        <end position="25"/>
    </location>
</feature>
<evidence type="ECO:0000313" key="3">
    <source>
        <dbReference type="Proteomes" id="UP000560658"/>
    </source>
</evidence>
<organism evidence="2 3">
    <name type="scientific">Bacteroides reticulotermitis</name>
    <dbReference type="NCBI Taxonomy" id="1133319"/>
    <lineage>
        <taxon>Bacteria</taxon>
        <taxon>Pseudomonadati</taxon>
        <taxon>Bacteroidota</taxon>
        <taxon>Bacteroidia</taxon>
        <taxon>Bacteroidales</taxon>
        <taxon>Bacteroidaceae</taxon>
        <taxon>Bacteroides</taxon>
    </lineage>
</organism>
<dbReference type="Gene3D" id="1.25.40.390">
    <property type="match status" value="1"/>
</dbReference>
<dbReference type="AlphaFoldDB" id="A0A840D1U1"/>
<gene>
    <name evidence="2" type="ORF">GGR06_002162</name>
</gene>